<evidence type="ECO:0000256" key="1">
    <source>
        <dbReference type="SAM" id="MobiDB-lite"/>
    </source>
</evidence>
<dbReference type="SUPFAM" id="SSF53474">
    <property type="entry name" value="alpha/beta-Hydrolases"/>
    <property type="match status" value="1"/>
</dbReference>
<dbReference type="RefSeq" id="WP_201876663.1">
    <property type="nucleotide sequence ID" value="NZ_JAERRF010000012.1"/>
</dbReference>
<dbReference type="EMBL" id="JAERRF010000012">
    <property type="protein sequence ID" value="MBL1099246.1"/>
    <property type="molecule type" value="Genomic_DNA"/>
</dbReference>
<organism evidence="2 3">
    <name type="scientific">Streptomyces coffeae</name>
    <dbReference type="NCBI Taxonomy" id="621382"/>
    <lineage>
        <taxon>Bacteria</taxon>
        <taxon>Bacillati</taxon>
        <taxon>Actinomycetota</taxon>
        <taxon>Actinomycetes</taxon>
        <taxon>Kitasatosporales</taxon>
        <taxon>Streptomycetaceae</taxon>
        <taxon>Streptomyces</taxon>
    </lineage>
</organism>
<comment type="caution">
    <text evidence="2">The sequence shown here is derived from an EMBL/GenBank/DDBJ whole genome shotgun (WGS) entry which is preliminary data.</text>
</comment>
<feature type="region of interest" description="Disordered" evidence="1">
    <location>
        <begin position="351"/>
        <end position="408"/>
    </location>
</feature>
<accession>A0ABS1NGP5</accession>
<dbReference type="Proteomes" id="UP000634229">
    <property type="component" value="Unassembled WGS sequence"/>
</dbReference>
<evidence type="ECO:0000313" key="3">
    <source>
        <dbReference type="Proteomes" id="UP000634229"/>
    </source>
</evidence>
<dbReference type="InterPro" id="IPR029058">
    <property type="entry name" value="AB_hydrolase_fold"/>
</dbReference>
<evidence type="ECO:0000313" key="2">
    <source>
        <dbReference type="EMBL" id="MBL1099246.1"/>
    </source>
</evidence>
<reference evidence="2 3" key="1">
    <citation type="submission" date="2021-01" db="EMBL/GenBank/DDBJ databases">
        <title>WGS of actinomycetes isolated from Thailand.</title>
        <authorList>
            <person name="Thawai C."/>
        </authorList>
    </citation>
    <scope>NUCLEOTIDE SEQUENCE [LARGE SCALE GENOMIC DNA]</scope>
    <source>
        <strain evidence="2 3">CA1R205</strain>
    </source>
</reference>
<sequence length="408" mass="42324">MSTAAAVGVTFAAGGFQASGSEGAVSDRGGGTHDKASLTRYRLAPGVIKNTSSESGLNPTQVHGVLGMPKGKGPHPVVVVLHGMHPNCAPTPDRADDGVAPRAVKTTWPLVCAAEGEEKPGLGQGYLRHNAGLSHVVQALTRKGFAAVSIDVVSAEYWWSGEANPTKGYTQLIDAHLKLLSDLNKGIDHGLDIKGVKGRIDTSRVGLVGHSRGGGYVLGKTAGQRTGLFGAVAIEPAEEAEKPPHRVPVLNIRGACDEDTGPTAGLGTMKDLARSGSTKVAADVRLAGTGHAMLNTNLEPTRKNGSVGDCRASKVAEPDAARDQVAQLTAAFMDQAVHKATAYRLPAVAGPTPTGRNLRQAGPALTFRPAGRHTYTDPQRIPETGSRQRLLPKVPAGLPIDKGGQPDL</sequence>
<protein>
    <submittedName>
        <fullName evidence="2">Alpha/beta hydrolase</fullName>
    </submittedName>
</protein>
<dbReference type="Gene3D" id="3.40.50.1820">
    <property type="entry name" value="alpha/beta hydrolase"/>
    <property type="match status" value="1"/>
</dbReference>
<keyword evidence="3" id="KW-1185">Reference proteome</keyword>
<dbReference type="GO" id="GO:0016787">
    <property type="term" value="F:hydrolase activity"/>
    <property type="evidence" value="ECO:0007669"/>
    <property type="project" value="UniProtKB-KW"/>
</dbReference>
<keyword evidence="2" id="KW-0378">Hydrolase</keyword>
<name>A0ABS1NGP5_9ACTN</name>
<gene>
    <name evidence="2" type="ORF">JK363_21785</name>
</gene>
<proteinExistence type="predicted"/>